<dbReference type="EMBL" id="AMQN01010768">
    <property type="status" value="NOT_ANNOTATED_CDS"/>
    <property type="molecule type" value="Genomic_DNA"/>
</dbReference>
<reference evidence="2" key="3">
    <citation type="submission" date="2015-06" db="UniProtKB">
        <authorList>
            <consortium name="EnsemblMetazoa"/>
        </authorList>
    </citation>
    <scope>IDENTIFICATION</scope>
</reference>
<gene>
    <name evidence="1" type="ORF">CAPTEDRAFT_206729</name>
</gene>
<evidence type="ECO:0000313" key="2">
    <source>
        <dbReference type="EnsemblMetazoa" id="CapteP206729"/>
    </source>
</evidence>
<dbReference type="HOGENOM" id="CLU_2225690_0_0_1"/>
<keyword evidence="3" id="KW-1185">Reference proteome</keyword>
<name>R7TVE4_CAPTE</name>
<sequence>MCPILFHGYRDHFKFIESHGSHAITFGWLLRRLKGESDAGASRKEWHGTNEKSYPSGSKLTEIHHRLYYPISTVAPGSAEQVTTDSSDQGKFEIGFMGINGSKPHK</sequence>
<dbReference type="Proteomes" id="UP000014760">
    <property type="component" value="Unassembled WGS sequence"/>
</dbReference>
<dbReference type="EnsemblMetazoa" id="CapteT206729">
    <property type="protein sequence ID" value="CapteP206729"/>
    <property type="gene ID" value="CapteG206729"/>
</dbReference>
<dbReference type="AlphaFoldDB" id="R7TVE4"/>
<accession>R7TVE4</accession>
<dbReference type="EMBL" id="KB308489">
    <property type="protein sequence ID" value="ELT97694.1"/>
    <property type="molecule type" value="Genomic_DNA"/>
</dbReference>
<organism evidence="1">
    <name type="scientific">Capitella teleta</name>
    <name type="common">Polychaete worm</name>
    <dbReference type="NCBI Taxonomy" id="283909"/>
    <lineage>
        <taxon>Eukaryota</taxon>
        <taxon>Metazoa</taxon>
        <taxon>Spiralia</taxon>
        <taxon>Lophotrochozoa</taxon>
        <taxon>Annelida</taxon>
        <taxon>Polychaeta</taxon>
        <taxon>Sedentaria</taxon>
        <taxon>Scolecida</taxon>
        <taxon>Capitellidae</taxon>
        <taxon>Capitella</taxon>
    </lineage>
</organism>
<proteinExistence type="predicted"/>
<reference evidence="3" key="1">
    <citation type="submission" date="2012-12" db="EMBL/GenBank/DDBJ databases">
        <authorList>
            <person name="Hellsten U."/>
            <person name="Grimwood J."/>
            <person name="Chapman J.A."/>
            <person name="Shapiro H."/>
            <person name="Aerts A."/>
            <person name="Otillar R.P."/>
            <person name="Terry A.Y."/>
            <person name="Boore J.L."/>
            <person name="Simakov O."/>
            <person name="Marletaz F."/>
            <person name="Cho S.-J."/>
            <person name="Edsinger-Gonzales E."/>
            <person name="Havlak P."/>
            <person name="Kuo D.-H."/>
            <person name="Larsson T."/>
            <person name="Lv J."/>
            <person name="Arendt D."/>
            <person name="Savage R."/>
            <person name="Osoegawa K."/>
            <person name="de Jong P."/>
            <person name="Lindberg D.R."/>
            <person name="Seaver E.C."/>
            <person name="Weisblat D.A."/>
            <person name="Putnam N.H."/>
            <person name="Grigoriev I.V."/>
            <person name="Rokhsar D.S."/>
        </authorList>
    </citation>
    <scope>NUCLEOTIDE SEQUENCE</scope>
    <source>
        <strain evidence="3">I ESC-2004</strain>
    </source>
</reference>
<evidence type="ECO:0000313" key="1">
    <source>
        <dbReference type="EMBL" id="ELT97694.1"/>
    </source>
</evidence>
<reference evidence="1 3" key="2">
    <citation type="journal article" date="2013" name="Nature">
        <title>Insights into bilaterian evolution from three spiralian genomes.</title>
        <authorList>
            <person name="Simakov O."/>
            <person name="Marletaz F."/>
            <person name="Cho S.J."/>
            <person name="Edsinger-Gonzales E."/>
            <person name="Havlak P."/>
            <person name="Hellsten U."/>
            <person name="Kuo D.H."/>
            <person name="Larsson T."/>
            <person name="Lv J."/>
            <person name="Arendt D."/>
            <person name="Savage R."/>
            <person name="Osoegawa K."/>
            <person name="de Jong P."/>
            <person name="Grimwood J."/>
            <person name="Chapman J.A."/>
            <person name="Shapiro H."/>
            <person name="Aerts A."/>
            <person name="Otillar R.P."/>
            <person name="Terry A.Y."/>
            <person name="Boore J.L."/>
            <person name="Grigoriev I.V."/>
            <person name="Lindberg D.R."/>
            <person name="Seaver E.C."/>
            <person name="Weisblat D.A."/>
            <person name="Putnam N.H."/>
            <person name="Rokhsar D.S."/>
        </authorList>
    </citation>
    <scope>NUCLEOTIDE SEQUENCE</scope>
    <source>
        <strain evidence="1 3">I ESC-2004</strain>
    </source>
</reference>
<protein>
    <submittedName>
        <fullName evidence="1 2">Uncharacterized protein</fullName>
    </submittedName>
</protein>
<evidence type="ECO:0000313" key="3">
    <source>
        <dbReference type="Proteomes" id="UP000014760"/>
    </source>
</evidence>